<comment type="caution">
    <text evidence="2">The sequence shown here is derived from an EMBL/GenBank/DDBJ whole genome shotgun (WGS) entry which is preliminary data.</text>
</comment>
<evidence type="ECO:0000313" key="3">
    <source>
        <dbReference type="Proteomes" id="UP000827092"/>
    </source>
</evidence>
<reference evidence="2 3" key="1">
    <citation type="journal article" date="2022" name="Nat. Ecol. Evol.">
        <title>A masculinizing supergene underlies an exaggerated male reproductive morph in a spider.</title>
        <authorList>
            <person name="Hendrickx F."/>
            <person name="De Corte Z."/>
            <person name="Sonet G."/>
            <person name="Van Belleghem S.M."/>
            <person name="Kostlbacher S."/>
            <person name="Vangestel C."/>
        </authorList>
    </citation>
    <scope>NUCLEOTIDE SEQUENCE [LARGE SCALE GENOMIC DNA]</scope>
    <source>
        <strain evidence="2">W744_W776</strain>
    </source>
</reference>
<gene>
    <name evidence="2" type="ORF">JTE90_019548</name>
</gene>
<organism evidence="2 3">
    <name type="scientific">Oedothorax gibbosus</name>
    <dbReference type="NCBI Taxonomy" id="931172"/>
    <lineage>
        <taxon>Eukaryota</taxon>
        <taxon>Metazoa</taxon>
        <taxon>Ecdysozoa</taxon>
        <taxon>Arthropoda</taxon>
        <taxon>Chelicerata</taxon>
        <taxon>Arachnida</taxon>
        <taxon>Araneae</taxon>
        <taxon>Araneomorphae</taxon>
        <taxon>Entelegynae</taxon>
        <taxon>Araneoidea</taxon>
        <taxon>Linyphiidae</taxon>
        <taxon>Erigoninae</taxon>
        <taxon>Oedothorax</taxon>
    </lineage>
</organism>
<proteinExistence type="predicted"/>
<dbReference type="AlphaFoldDB" id="A0AAV6U6T4"/>
<sequence length="73" mass="7648">MARRIAGLSGHTADKKGEEKDRPLGLPWIVRLDHQELPGPGICGDSMGGVATFVEVALKTGLAMVLIFFAGSG</sequence>
<protein>
    <submittedName>
        <fullName evidence="2">Uncharacterized protein</fullName>
    </submittedName>
</protein>
<evidence type="ECO:0000313" key="2">
    <source>
        <dbReference type="EMBL" id="KAG8180267.1"/>
    </source>
</evidence>
<evidence type="ECO:0000256" key="1">
    <source>
        <dbReference type="SAM" id="MobiDB-lite"/>
    </source>
</evidence>
<dbReference type="Proteomes" id="UP000827092">
    <property type="component" value="Unassembled WGS sequence"/>
</dbReference>
<feature type="compositionally biased region" description="Basic and acidic residues" evidence="1">
    <location>
        <begin position="12"/>
        <end position="21"/>
    </location>
</feature>
<dbReference type="EMBL" id="JAFNEN010000571">
    <property type="protein sequence ID" value="KAG8180267.1"/>
    <property type="molecule type" value="Genomic_DNA"/>
</dbReference>
<name>A0AAV6U6T4_9ARAC</name>
<accession>A0AAV6U6T4</accession>
<feature type="region of interest" description="Disordered" evidence="1">
    <location>
        <begin position="1"/>
        <end position="21"/>
    </location>
</feature>
<keyword evidence="3" id="KW-1185">Reference proteome</keyword>